<reference evidence="2" key="1">
    <citation type="journal article" date="2017" name="Nature">
        <title>The genome of Chenopodium quinoa.</title>
        <authorList>
            <person name="Jarvis D.E."/>
            <person name="Ho Y.S."/>
            <person name="Lightfoot D.J."/>
            <person name="Schmoeckel S.M."/>
            <person name="Li B."/>
            <person name="Borm T.J.A."/>
            <person name="Ohyanagi H."/>
            <person name="Mineta K."/>
            <person name="Michell C.T."/>
            <person name="Saber N."/>
            <person name="Kharbatia N.M."/>
            <person name="Rupper R.R."/>
            <person name="Sharp A.R."/>
            <person name="Dally N."/>
            <person name="Boughton B.A."/>
            <person name="Woo Y.H."/>
            <person name="Gao G."/>
            <person name="Schijlen E.G.W.M."/>
            <person name="Guo X."/>
            <person name="Momin A.A."/>
            <person name="Negrao S."/>
            <person name="Al-Babili S."/>
            <person name="Gehring C."/>
            <person name="Roessner U."/>
            <person name="Jung C."/>
            <person name="Murphy K."/>
            <person name="Arold S.T."/>
            <person name="Gojobori T."/>
            <person name="van der Linden C.G."/>
            <person name="van Loo E.N."/>
            <person name="Jellen E.N."/>
            <person name="Maughan P.J."/>
            <person name="Tester M."/>
        </authorList>
    </citation>
    <scope>NUCLEOTIDE SEQUENCE [LARGE SCALE GENOMIC DNA]</scope>
    <source>
        <strain evidence="2">cv. PI 614886</strain>
    </source>
</reference>
<protein>
    <submittedName>
        <fullName evidence="2">Uncharacterized protein</fullName>
    </submittedName>
</protein>
<reference evidence="2" key="2">
    <citation type="submission" date="2021-03" db="UniProtKB">
        <authorList>
            <consortium name="EnsemblPlants"/>
        </authorList>
    </citation>
    <scope>IDENTIFICATION</scope>
</reference>
<organism evidence="2 3">
    <name type="scientific">Chenopodium quinoa</name>
    <name type="common">Quinoa</name>
    <dbReference type="NCBI Taxonomy" id="63459"/>
    <lineage>
        <taxon>Eukaryota</taxon>
        <taxon>Viridiplantae</taxon>
        <taxon>Streptophyta</taxon>
        <taxon>Embryophyta</taxon>
        <taxon>Tracheophyta</taxon>
        <taxon>Spermatophyta</taxon>
        <taxon>Magnoliopsida</taxon>
        <taxon>eudicotyledons</taxon>
        <taxon>Gunneridae</taxon>
        <taxon>Pentapetalae</taxon>
        <taxon>Caryophyllales</taxon>
        <taxon>Chenopodiaceae</taxon>
        <taxon>Chenopodioideae</taxon>
        <taxon>Atripliceae</taxon>
        <taxon>Chenopodium</taxon>
    </lineage>
</organism>
<dbReference type="Gramene" id="AUR62022451-RA">
    <property type="protein sequence ID" value="AUR62022451-RA:cds"/>
    <property type="gene ID" value="AUR62022451"/>
</dbReference>
<feature type="region of interest" description="Disordered" evidence="1">
    <location>
        <begin position="1"/>
        <end position="26"/>
    </location>
</feature>
<evidence type="ECO:0000313" key="2">
    <source>
        <dbReference type="EnsemblPlants" id="AUR62022451-RA:cds"/>
    </source>
</evidence>
<proteinExistence type="predicted"/>
<evidence type="ECO:0000256" key="1">
    <source>
        <dbReference type="SAM" id="MobiDB-lite"/>
    </source>
</evidence>
<dbReference type="EnsemblPlants" id="AUR62022451-RA">
    <property type="protein sequence ID" value="AUR62022451-RA:cds"/>
    <property type="gene ID" value="AUR62022451"/>
</dbReference>
<evidence type="ECO:0000313" key="3">
    <source>
        <dbReference type="Proteomes" id="UP000596660"/>
    </source>
</evidence>
<accession>A0A803M2K3</accession>
<name>A0A803M2K3_CHEQI</name>
<dbReference type="AlphaFoldDB" id="A0A803M2K3"/>
<dbReference type="Proteomes" id="UP000596660">
    <property type="component" value="Unplaced"/>
</dbReference>
<sequence>MTGPSYTPPHNRQPTPHENGSPSNTAVSTVFHSALNVTNIRNLVPLTLDGVKVLRPSDISEDLWQRFDASVLQWIYGKRGCMPQLTYAAMAPPPSPS</sequence>
<keyword evidence="3" id="KW-1185">Reference proteome</keyword>